<sequence>MNAGTVFGVQVKEPRHASAYRKMTVSPEHFVFLALCVDAPPEFACDIGNPLNFGMRIQLR</sequence>
<protein>
    <submittedName>
        <fullName evidence="1">Uncharacterized protein</fullName>
    </submittedName>
</protein>
<organism evidence="1 2">
    <name type="scientific">Novipirellula caenicola</name>
    <dbReference type="NCBI Taxonomy" id="1536901"/>
    <lineage>
        <taxon>Bacteria</taxon>
        <taxon>Pseudomonadati</taxon>
        <taxon>Planctomycetota</taxon>
        <taxon>Planctomycetia</taxon>
        <taxon>Pirellulales</taxon>
        <taxon>Pirellulaceae</taxon>
        <taxon>Novipirellula</taxon>
    </lineage>
</organism>
<accession>A0ABP9VRU8</accession>
<evidence type="ECO:0000313" key="2">
    <source>
        <dbReference type="Proteomes" id="UP001416858"/>
    </source>
</evidence>
<name>A0ABP9VRU8_9BACT</name>
<evidence type="ECO:0000313" key="1">
    <source>
        <dbReference type="EMBL" id="GAA5507884.1"/>
    </source>
</evidence>
<dbReference type="EMBL" id="BAABRO010000007">
    <property type="protein sequence ID" value="GAA5507884.1"/>
    <property type="molecule type" value="Genomic_DNA"/>
</dbReference>
<proteinExistence type="predicted"/>
<dbReference type="Proteomes" id="UP001416858">
    <property type="component" value="Unassembled WGS sequence"/>
</dbReference>
<reference evidence="1 2" key="1">
    <citation type="submission" date="2024-02" db="EMBL/GenBank/DDBJ databases">
        <title>Rhodopirellula caenicola NBRC 110016.</title>
        <authorList>
            <person name="Ichikawa N."/>
            <person name="Katano-Makiyama Y."/>
            <person name="Hidaka K."/>
        </authorList>
    </citation>
    <scope>NUCLEOTIDE SEQUENCE [LARGE SCALE GENOMIC DNA]</scope>
    <source>
        <strain evidence="1 2">NBRC 110016</strain>
    </source>
</reference>
<gene>
    <name evidence="1" type="ORF">Rcae01_03342</name>
</gene>
<keyword evidence="2" id="KW-1185">Reference proteome</keyword>
<comment type="caution">
    <text evidence="1">The sequence shown here is derived from an EMBL/GenBank/DDBJ whole genome shotgun (WGS) entry which is preliminary data.</text>
</comment>